<evidence type="ECO:0000256" key="13">
    <source>
        <dbReference type="ARBA" id="ARBA00023201"/>
    </source>
</evidence>
<feature type="transmembrane region" description="Helical" evidence="23">
    <location>
        <begin position="41"/>
        <end position="59"/>
    </location>
</feature>
<comment type="caution">
    <text evidence="24">The sequence shown here is derived from an EMBL/GenBank/DDBJ whole genome shotgun (WGS) entry which is preliminary data.</text>
</comment>
<evidence type="ECO:0000256" key="12">
    <source>
        <dbReference type="ARBA" id="ARBA00023136"/>
    </source>
</evidence>
<comment type="function">
    <text evidence="21">Involved in the sodium-dependent cotransport of myo-inositol (MI) with a Na(+):MI stoichiometry of 2:1. Exclusively responsible for apical MI transport and absorption in intestine. Can also transport D-chiro-inositol (DCI) but not L-fucose. Exhibits stereospecific cotransport of both D-glucose and D-xylose. May induce apoptosis through the TNF-alpha, PDCD1 pathway. May play a role in the regulation of MI concentration in serum, involving reabsorption in at least the proximal tubule of the kidney.</text>
</comment>
<feature type="transmembrane region" description="Helical" evidence="23">
    <location>
        <begin position="279"/>
        <end position="298"/>
    </location>
</feature>
<evidence type="ECO:0000256" key="17">
    <source>
        <dbReference type="ARBA" id="ARBA00036976"/>
    </source>
</evidence>
<dbReference type="AlphaFoldDB" id="A0A8J6H1N4"/>
<reference evidence="24" key="1">
    <citation type="submission" date="2020-03" db="EMBL/GenBank/DDBJ databases">
        <title>Studies in the Genomics of Life Span.</title>
        <authorList>
            <person name="Glass D."/>
        </authorList>
    </citation>
    <scope>NUCLEOTIDE SEQUENCE</scope>
    <source>
        <strain evidence="24">LTLLF</strain>
        <tissue evidence="24">Muscle</tissue>
    </source>
</reference>
<dbReference type="GO" id="GO:0006915">
    <property type="term" value="P:apoptotic process"/>
    <property type="evidence" value="ECO:0007669"/>
    <property type="project" value="UniProtKB-KW"/>
</dbReference>
<keyword evidence="5" id="KW-0762">Sugar transport</keyword>
<evidence type="ECO:0000256" key="8">
    <source>
        <dbReference type="ARBA" id="ARBA00022847"/>
    </source>
</evidence>
<dbReference type="Pfam" id="PF00474">
    <property type="entry name" value="SSF"/>
    <property type="match status" value="1"/>
</dbReference>
<sequence length="299" mass="32997">MEGLKDQYFSALASNRSENSSCGLPREDAFHIFRDPVTSDLPWPGILFGMSVPSLWYWCTDQVIVQWSLAAKNLSHAKGGSLVAAYLKVLPLFLMVFPGMVSRVLFPDQVACAHPDICQQVCSNPSGCSDIAYPKLVLELLPTGLRGLMMAVMVAALMSSLTSIFNSSSTIFTMDLWTHIRPWASERELMIVGSCLDSCKPRLHAEKQNFTKVSQVLHPPGRHCDAEEKSQLDGVTPKQSKVLKAILWLCGMAKDNEDPPSKAEPVIASLEENPLVKTLLDVNCLLCICCAIFLWGYFA</sequence>
<comment type="subcellular location">
    <subcellularLocation>
        <location evidence="1">Apical cell membrane</location>
        <topology evidence="1">Multi-pass membrane protein</topology>
    </subcellularLocation>
</comment>
<evidence type="ECO:0000313" key="24">
    <source>
        <dbReference type="EMBL" id="KAH0520189.1"/>
    </source>
</evidence>
<dbReference type="Proteomes" id="UP000710432">
    <property type="component" value="Unassembled WGS sequence"/>
</dbReference>
<evidence type="ECO:0000256" key="1">
    <source>
        <dbReference type="ARBA" id="ARBA00004424"/>
    </source>
</evidence>
<evidence type="ECO:0000313" key="25">
    <source>
        <dbReference type="Proteomes" id="UP000710432"/>
    </source>
</evidence>
<organism evidence="24 25">
    <name type="scientific">Microtus ochrogaster</name>
    <name type="common">Prairie vole</name>
    <dbReference type="NCBI Taxonomy" id="79684"/>
    <lineage>
        <taxon>Eukaryota</taxon>
        <taxon>Metazoa</taxon>
        <taxon>Chordata</taxon>
        <taxon>Craniata</taxon>
        <taxon>Vertebrata</taxon>
        <taxon>Euteleostomi</taxon>
        <taxon>Mammalia</taxon>
        <taxon>Eutheria</taxon>
        <taxon>Euarchontoglires</taxon>
        <taxon>Glires</taxon>
        <taxon>Rodentia</taxon>
        <taxon>Myomorpha</taxon>
        <taxon>Muroidea</taxon>
        <taxon>Cricetidae</taxon>
        <taxon>Arvicolinae</taxon>
        <taxon>Microtus</taxon>
    </lineage>
</organism>
<evidence type="ECO:0000256" key="10">
    <source>
        <dbReference type="ARBA" id="ARBA00023053"/>
    </source>
</evidence>
<feature type="transmembrane region" description="Helical" evidence="23">
    <location>
        <begin position="80"/>
        <end position="101"/>
    </location>
</feature>
<keyword evidence="3" id="KW-0813">Transport</keyword>
<evidence type="ECO:0000256" key="19">
    <source>
        <dbReference type="ARBA" id="ARBA00042834"/>
    </source>
</evidence>
<evidence type="ECO:0000256" key="16">
    <source>
        <dbReference type="ARBA" id="ARBA00036849"/>
    </source>
</evidence>
<evidence type="ECO:0000256" key="6">
    <source>
        <dbReference type="ARBA" id="ARBA00022692"/>
    </source>
</evidence>
<comment type="catalytic activity">
    <reaction evidence="14">
        <text>myo-inositol(out) + 2 Na(+)(out) = myo-inositol(in) + 2 Na(+)(in)</text>
        <dbReference type="Rhea" id="RHEA:72987"/>
        <dbReference type="ChEBI" id="CHEBI:17268"/>
        <dbReference type="ChEBI" id="CHEBI:29101"/>
    </reaction>
</comment>
<keyword evidence="10" id="KW-0915">Sodium</keyword>
<keyword evidence="9 23" id="KW-1133">Transmembrane helix</keyword>
<dbReference type="NCBIfam" id="TIGR00813">
    <property type="entry name" value="sss"/>
    <property type="match status" value="1"/>
</dbReference>
<dbReference type="InterPro" id="IPR001734">
    <property type="entry name" value="Na/solute_symporter"/>
</dbReference>
<comment type="catalytic activity">
    <reaction evidence="17">
        <text>D-xylose(out) + 2 Na(+)(out) = D-xylose(in) + 2 Na(+)(in)</text>
        <dbReference type="Rhea" id="RHEA:73367"/>
        <dbReference type="ChEBI" id="CHEBI:29101"/>
        <dbReference type="ChEBI" id="CHEBI:53455"/>
    </reaction>
</comment>
<gene>
    <name evidence="24" type="ORF">LTLLF_207620</name>
</gene>
<keyword evidence="12 23" id="KW-0472">Membrane</keyword>
<keyword evidence="4" id="KW-1003">Cell membrane</keyword>
<evidence type="ECO:0000256" key="2">
    <source>
        <dbReference type="ARBA" id="ARBA00006434"/>
    </source>
</evidence>
<proteinExistence type="inferred from homology"/>
<dbReference type="PANTHER" id="PTHR11819">
    <property type="entry name" value="SOLUTE CARRIER FAMILY 5"/>
    <property type="match status" value="1"/>
</dbReference>
<evidence type="ECO:0000256" key="18">
    <source>
        <dbReference type="ARBA" id="ARBA00039861"/>
    </source>
</evidence>
<keyword evidence="11" id="KW-0406">Ion transport</keyword>
<dbReference type="Gene3D" id="1.20.1730.10">
    <property type="entry name" value="Sodium/glucose cotransporter"/>
    <property type="match status" value="1"/>
</dbReference>
<keyword evidence="7" id="KW-0053">Apoptosis</keyword>
<dbReference type="PROSITE" id="PS50283">
    <property type="entry name" value="NA_SOLUT_SYMP_3"/>
    <property type="match status" value="1"/>
</dbReference>
<dbReference type="GO" id="GO:0016324">
    <property type="term" value="C:apical plasma membrane"/>
    <property type="evidence" value="ECO:0007669"/>
    <property type="project" value="UniProtKB-SubCell"/>
</dbReference>
<feature type="transmembrane region" description="Helical" evidence="23">
    <location>
        <begin position="145"/>
        <end position="165"/>
    </location>
</feature>
<evidence type="ECO:0000256" key="9">
    <source>
        <dbReference type="ARBA" id="ARBA00022989"/>
    </source>
</evidence>
<keyword evidence="13" id="KW-0739">Sodium transport</keyword>
<evidence type="ECO:0000256" key="4">
    <source>
        <dbReference type="ARBA" id="ARBA00022475"/>
    </source>
</evidence>
<keyword evidence="6 23" id="KW-0812">Transmembrane</keyword>
<evidence type="ECO:0000256" key="3">
    <source>
        <dbReference type="ARBA" id="ARBA00022448"/>
    </source>
</evidence>
<evidence type="ECO:0000256" key="11">
    <source>
        <dbReference type="ARBA" id="ARBA00023065"/>
    </source>
</evidence>
<evidence type="ECO:0000256" key="22">
    <source>
        <dbReference type="RuleBase" id="RU362091"/>
    </source>
</evidence>
<evidence type="ECO:0000256" key="5">
    <source>
        <dbReference type="ARBA" id="ARBA00022597"/>
    </source>
</evidence>
<evidence type="ECO:0000256" key="14">
    <source>
        <dbReference type="ARBA" id="ARBA00036654"/>
    </source>
</evidence>
<comment type="similarity">
    <text evidence="2 22">Belongs to the sodium:solute symporter (SSF) (TC 2.A.21) family.</text>
</comment>
<evidence type="ECO:0000256" key="23">
    <source>
        <dbReference type="SAM" id="Phobius"/>
    </source>
</evidence>
<comment type="catalytic activity">
    <reaction evidence="15">
        <text>D-glucose(out) + 2 Na(+)(out) = D-glucose(in) + 2 Na(+)(in)</text>
        <dbReference type="Rhea" id="RHEA:70495"/>
        <dbReference type="ChEBI" id="CHEBI:4167"/>
        <dbReference type="ChEBI" id="CHEBI:29101"/>
    </reaction>
</comment>
<keyword evidence="8" id="KW-0769">Symport</keyword>
<evidence type="ECO:0000256" key="20">
    <source>
        <dbReference type="ARBA" id="ARBA00043206"/>
    </source>
</evidence>
<evidence type="ECO:0000256" key="15">
    <source>
        <dbReference type="ARBA" id="ARBA00036672"/>
    </source>
</evidence>
<comment type="catalytic activity">
    <reaction evidence="16">
        <text>1D-chiro-inositol(out) + 2 Na(+)(out) = 1D-chiro-inositol(in) + 2 Na(+)(in)</text>
        <dbReference type="Rhea" id="RHEA:73315"/>
        <dbReference type="ChEBI" id="CHEBI:27372"/>
        <dbReference type="ChEBI" id="CHEBI:29101"/>
    </reaction>
</comment>
<dbReference type="GO" id="GO:0005412">
    <property type="term" value="F:D-glucose:sodium symporter activity"/>
    <property type="evidence" value="ECO:0007669"/>
    <property type="project" value="TreeGrafter"/>
</dbReference>
<evidence type="ECO:0000256" key="21">
    <source>
        <dbReference type="ARBA" id="ARBA00045715"/>
    </source>
</evidence>
<protein>
    <recommendedName>
        <fullName evidence="18">Sodium/myo-inositol cotransporter 2</fullName>
    </recommendedName>
    <alternativeName>
        <fullName evidence="20">Sodium/myo-inositol transporter 2</fullName>
    </alternativeName>
    <alternativeName>
        <fullName evidence="19">Solute carrier family 5 member 11</fullName>
    </alternativeName>
</protein>
<name>A0A8J6H1N4_MICOH</name>
<dbReference type="InterPro" id="IPR038377">
    <property type="entry name" value="Na/Glc_symporter_sf"/>
</dbReference>
<dbReference type="PANTHER" id="PTHR11819:SF171">
    <property type="entry name" value="SODIUM_MYO-INOSITOL COTRANSPORTER 2"/>
    <property type="match status" value="1"/>
</dbReference>
<accession>A0A8J6H1N4</accession>
<dbReference type="EMBL" id="JAATJU010001172">
    <property type="protein sequence ID" value="KAH0520189.1"/>
    <property type="molecule type" value="Genomic_DNA"/>
</dbReference>
<evidence type="ECO:0000256" key="7">
    <source>
        <dbReference type="ARBA" id="ARBA00022703"/>
    </source>
</evidence>